<dbReference type="EMBL" id="PGOL01000396">
    <property type="protein sequence ID" value="PKI71148.1"/>
    <property type="molecule type" value="Genomic_DNA"/>
</dbReference>
<evidence type="ECO:0000313" key="1">
    <source>
        <dbReference type="EMBL" id="PKI71148.1"/>
    </source>
</evidence>
<evidence type="ECO:0000313" key="2">
    <source>
        <dbReference type="Proteomes" id="UP000233551"/>
    </source>
</evidence>
<proteinExistence type="predicted"/>
<keyword evidence="2" id="KW-1185">Reference proteome</keyword>
<dbReference type="Proteomes" id="UP000233551">
    <property type="component" value="Unassembled WGS sequence"/>
</dbReference>
<sequence length="81" mass="9142">MKVQLFHPLFGGGELVNMDLIAGRTLTWKPKNHYTMLWWRLRRGWGTAKLGSSQEANVVQVRGGANLAVHRPQNDISLGRC</sequence>
<name>A0A2I0KRP1_PUNGR</name>
<comment type="caution">
    <text evidence="1">The sequence shown here is derived from an EMBL/GenBank/DDBJ whole genome shotgun (WGS) entry which is preliminary data.</text>
</comment>
<protein>
    <submittedName>
        <fullName evidence="1">Uncharacterized protein</fullName>
    </submittedName>
</protein>
<dbReference type="AlphaFoldDB" id="A0A2I0KRP1"/>
<reference evidence="1 2" key="1">
    <citation type="submission" date="2017-11" db="EMBL/GenBank/DDBJ databases">
        <title>De-novo sequencing of pomegranate (Punica granatum L.) genome.</title>
        <authorList>
            <person name="Akparov Z."/>
            <person name="Amiraslanov A."/>
            <person name="Hajiyeva S."/>
            <person name="Abbasov M."/>
            <person name="Kaur K."/>
            <person name="Hamwieh A."/>
            <person name="Solovyev V."/>
            <person name="Salamov A."/>
            <person name="Braich B."/>
            <person name="Kosarev P."/>
            <person name="Mahmoud A."/>
            <person name="Hajiyev E."/>
            <person name="Babayeva S."/>
            <person name="Izzatullayeva V."/>
            <person name="Mammadov A."/>
            <person name="Mammadov A."/>
            <person name="Sharifova S."/>
            <person name="Ojaghi J."/>
            <person name="Eynullazada K."/>
            <person name="Bayramov B."/>
            <person name="Abdulazimova A."/>
            <person name="Shahmuradov I."/>
        </authorList>
    </citation>
    <scope>NUCLEOTIDE SEQUENCE [LARGE SCALE GENOMIC DNA]</scope>
    <source>
        <strain evidence="2">cv. AG2017</strain>
        <tissue evidence="1">Leaf</tissue>
    </source>
</reference>
<organism evidence="1 2">
    <name type="scientific">Punica granatum</name>
    <name type="common">Pomegranate</name>
    <dbReference type="NCBI Taxonomy" id="22663"/>
    <lineage>
        <taxon>Eukaryota</taxon>
        <taxon>Viridiplantae</taxon>
        <taxon>Streptophyta</taxon>
        <taxon>Embryophyta</taxon>
        <taxon>Tracheophyta</taxon>
        <taxon>Spermatophyta</taxon>
        <taxon>Magnoliopsida</taxon>
        <taxon>eudicotyledons</taxon>
        <taxon>Gunneridae</taxon>
        <taxon>Pentapetalae</taxon>
        <taxon>rosids</taxon>
        <taxon>malvids</taxon>
        <taxon>Myrtales</taxon>
        <taxon>Lythraceae</taxon>
        <taxon>Punica</taxon>
    </lineage>
</organism>
<accession>A0A2I0KRP1</accession>
<gene>
    <name evidence="1" type="ORF">CRG98_008446</name>
</gene>